<keyword evidence="1" id="KW-0472">Membrane</keyword>
<feature type="chain" id="PRO_5037754911" evidence="2">
    <location>
        <begin position="20"/>
        <end position="164"/>
    </location>
</feature>
<evidence type="ECO:0000313" key="4">
    <source>
        <dbReference type="WBParaSite" id="ACRNAN_scaffold3572.g28365.t1"/>
    </source>
</evidence>
<keyword evidence="3" id="KW-1185">Reference proteome</keyword>
<sequence>MLRYLILSTVLLILPVKSSLRTYTTIYPVEEFEPDSDGKLFRSLEKCTNKCLVKCQKFSIDEEEDDPETTLFVCRKLRPIEKSLPEKLFSSAPIPLVLSAVVLLIITIFVCTCIAWGVCGCCRKRTNRRNDNSSREPLGGIFLEEQVNLEEEKHRTGSKYLSDV</sequence>
<dbReference type="AlphaFoldDB" id="A0A914DSH4"/>
<reference evidence="4" key="1">
    <citation type="submission" date="2022-11" db="UniProtKB">
        <authorList>
            <consortium name="WormBaseParasite"/>
        </authorList>
    </citation>
    <scope>IDENTIFICATION</scope>
</reference>
<dbReference type="Proteomes" id="UP000887540">
    <property type="component" value="Unplaced"/>
</dbReference>
<name>A0A914DSH4_9BILA</name>
<keyword evidence="2" id="KW-0732">Signal</keyword>
<evidence type="ECO:0000256" key="2">
    <source>
        <dbReference type="SAM" id="SignalP"/>
    </source>
</evidence>
<keyword evidence="1" id="KW-0812">Transmembrane</keyword>
<accession>A0A914DSH4</accession>
<feature type="transmembrane region" description="Helical" evidence="1">
    <location>
        <begin position="94"/>
        <end position="119"/>
    </location>
</feature>
<organism evidence="3 4">
    <name type="scientific">Acrobeloides nanus</name>
    <dbReference type="NCBI Taxonomy" id="290746"/>
    <lineage>
        <taxon>Eukaryota</taxon>
        <taxon>Metazoa</taxon>
        <taxon>Ecdysozoa</taxon>
        <taxon>Nematoda</taxon>
        <taxon>Chromadorea</taxon>
        <taxon>Rhabditida</taxon>
        <taxon>Tylenchina</taxon>
        <taxon>Cephalobomorpha</taxon>
        <taxon>Cephaloboidea</taxon>
        <taxon>Cephalobidae</taxon>
        <taxon>Acrobeloides</taxon>
    </lineage>
</organism>
<evidence type="ECO:0000313" key="3">
    <source>
        <dbReference type="Proteomes" id="UP000887540"/>
    </source>
</evidence>
<evidence type="ECO:0000256" key="1">
    <source>
        <dbReference type="SAM" id="Phobius"/>
    </source>
</evidence>
<dbReference type="WBParaSite" id="ACRNAN_scaffold3572.g28365.t1">
    <property type="protein sequence ID" value="ACRNAN_scaffold3572.g28365.t1"/>
    <property type="gene ID" value="ACRNAN_scaffold3572.g28365"/>
</dbReference>
<protein>
    <submittedName>
        <fullName evidence="4">Uncharacterized protein</fullName>
    </submittedName>
</protein>
<proteinExistence type="predicted"/>
<keyword evidence="1" id="KW-1133">Transmembrane helix</keyword>
<feature type="signal peptide" evidence="2">
    <location>
        <begin position="1"/>
        <end position="19"/>
    </location>
</feature>